<proteinExistence type="predicted"/>
<keyword evidence="1" id="KW-0472">Membrane</keyword>
<organism evidence="2 3">
    <name type="scientific">Salinisphaera shabanensis E1L3A</name>
    <dbReference type="NCBI Taxonomy" id="1033802"/>
    <lineage>
        <taxon>Bacteria</taxon>
        <taxon>Pseudomonadati</taxon>
        <taxon>Pseudomonadota</taxon>
        <taxon>Gammaproteobacteria</taxon>
        <taxon>Salinisphaerales</taxon>
        <taxon>Salinisphaeraceae</taxon>
        <taxon>Salinisphaera</taxon>
    </lineage>
</organism>
<keyword evidence="3" id="KW-1185">Reference proteome</keyword>
<dbReference type="EMBL" id="AFNV02000008">
    <property type="protein sequence ID" value="ERJ19682.1"/>
    <property type="molecule type" value="Genomic_DNA"/>
</dbReference>
<reference evidence="2 3" key="1">
    <citation type="journal article" date="2011" name="J. Bacteriol.">
        <title>Genome sequence of Salinisphaera shabanensis, a gammaproteobacterium from the harsh, variable environment of the brine-seawater interface of the Shaban Deep in the Red Sea.</title>
        <authorList>
            <person name="Antunes A."/>
            <person name="Alam I."/>
            <person name="Bajic V.B."/>
            <person name="Stingl U."/>
        </authorList>
    </citation>
    <scope>NUCLEOTIDE SEQUENCE [LARGE SCALE GENOMIC DNA]</scope>
    <source>
        <strain evidence="2 3">E1L3A</strain>
    </source>
</reference>
<evidence type="ECO:0000313" key="2">
    <source>
        <dbReference type="EMBL" id="ERJ19682.1"/>
    </source>
</evidence>
<keyword evidence="1" id="KW-1133">Transmembrane helix</keyword>
<dbReference type="eggNOG" id="ENOG502ZRZ6">
    <property type="taxonomic scope" value="Bacteria"/>
</dbReference>
<evidence type="ECO:0000313" key="3">
    <source>
        <dbReference type="Proteomes" id="UP000006242"/>
    </source>
</evidence>
<dbReference type="Pfam" id="PF05437">
    <property type="entry name" value="AzlD"/>
    <property type="match status" value="1"/>
</dbReference>
<feature type="transmembrane region" description="Helical" evidence="1">
    <location>
        <begin position="95"/>
        <end position="115"/>
    </location>
</feature>
<evidence type="ECO:0000256" key="1">
    <source>
        <dbReference type="SAM" id="Phobius"/>
    </source>
</evidence>
<accession>U2ENH1</accession>
<protein>
    <submittedName>
        <fullName evidence="2">Branched-chain amino acid transport protein</fullName>
    </submittedName>
</protein>
<dbReference type="AlphaFoldDB" id="U2ENH1"/>
<feature type="transmembrane region" description="Helical" evidence="1">
    <location>
        <begin position="42"/>
        <end position="61"/>
    </location>
</feature>
<dbReference type="STRING" id="1033802.SSPSH_001452"/>
<gene>
    <name evidence="2" type="ORF">SSPSH_001452</name>
</gene>
<comment type="caution">
    <text evidence="2">The sequence shown here is derived from an EMBL/GenBank/DDBJ whole genome shotgun (WGS) entry which is preliminary data.</text>
</comment>
<name>U2ENH1_9GAMM</name>
<reference evidence="2 3" key="2">
    <citation type="journal article" date="2013" name="PLoS ONE">
        <title>INDIGO - INtegrated Data Warehouse of MIcrobial GenOmes with Examples from the Red Sea Extremophiles.</title>
        <authorList>
            <person name="Alam I."/>
            <person name="Antunes A."/>
            <person name="Kamau A.A."/>
            <person name="Ba Alawi W."/>
            <person name="Kalkatawi M."/>
            <person name="Stingl U."/>
            <person name="Bajic V.B."/>
        </authorList>
    </citation>
    <scope>NUCLEOTIDE SEQUENCE [LARGE SCALE GENOMIC DNA]</scope>
    <source>
        <strain evidence="2 3">E1L3A</strain>
    </source>
</reference>
<keyword evidence="1" id="KW-0812">Transmembrane</keyword>
<dbReference type="InterPro" id="IPR008407">
    <property type="entry name" value="Brnchd-chn_aa_trnsp_AzlD"/>
</dbReference>
<dbReference type="Proteomes" id="UP000006242">
    <property type="component" value="Unassembled WGS sequence"/>
</dbReference>
<sequence length="116" mass="11877">MNDGSLFIAIAAMAGVTAFSRVLPFLLSPRSRLLKLLSGDHPAIRIAGPALLVALAVASVARPVLESSSRQTLLSYGVGALATAAVLRWRHSVGLAVVAGIVAFGLAGPATSWLMS</sequence>
<dbReference type="RefSeq" id="WP_006912949.1">
    <property type="nucleotide sequence ID" value="NZ_AFNV02000008.1"/>
</dbReference>